<organism evidence="2 3">
    <name type="scientific">Streptomyces inusitatus</name>
    <dbReference type="NCBI Taxonomy" id="68221"/>
    <lineage>
        <taxon>Bacteria</taxon>
        <taxon>Bacillati</taxon>
        <taxon>Actinomycetota</taxon>
        <taxon>Actinomycetes</taxon>
        <taxon>Kitasatosporales</taxon>
        <taxon>Streptomycetaceae</taxon>
        <taxon>Streptomyces</taxon>
    </lineage>
</organism>
<gene>
    <name evidence="2" type="ORF">GCM10010387_62100</name>
</gene>
<dbReference type="RefSeq" id="WP_190126604.1">
    <property type="nucleotide sequence ID" value="NZ_BMWG01000029.1"/>
</dbReference>
<dbReference type="AlphaFoldDB" id="A0A918QML2"/>
<reference evidence="2" key="2">
    <citation type="submission" date="2020-09" db="EMBL/GenBank/DDBJ databases">
        <authorList>
            <person name="Sun Q."/>
            <person name="Ohkuma M."/>
        </authorList>
    </citation>
    <scope>NUCLEOTIDE SEQUENCE</scope>
    <source>
        <strain evidence="2">JCM 4988</strain>
    </source>
</reference>
<name>A0A918QML2_9ACTN</name>
<comment type="caution">
    <text evidence="2">The sequence shown here is derived from an EMBL/GenBank/DDBJ whole genome shotgun (WGS) entry which is preliminary data.</text>
</comment>
<accession>A0A918QML2</accession>
<evidence type="ECO:0000313" key="2">
    <source>
        <dbReference type="EMBL" id="GGZ59910.1"/>
    </source>
</evidence>
<feature type="compositionally biased region" description="Acidic residues" evidence="1">
    <location>
        <begin position="47"/>
        <end position="58"/>
    </location>
</feature>
<protein>
    <submittedName>
        <fullName evidence="2">Uncharacterized protein</fullName>
    </submittedName>
</protein>
<evidence type="ECO:0000313" key="3">
    <source>
        <dbReference type="Proteomes" id="UP000630936"/>
    </source>
</evidence>
<reference evidence="2" key="1">
    <citation type="journal article" date="2014" name="Int. J. Syst. Evol. Microbiol.">
        <title>Complete genome sequence of Corynebacterium casei LMG S-19264T (=DSM 44701T), isolated from a smear-ripened cheese.</title>
        <authorList>
            <consortium name="US DOE Joint Genome Institute (JGI-PGF)"/>
            <person name="Walter F."/>
            <person name="Albersmeier A."/>
            <person name="Kalinowski J."/>
            <person name="Ruckert C."/>
        </authorList>
    </citation>
    <scope>NUCLEOTIDE SEQUENCE</scope>
    <source>
        <strain evidence="2">JCM 4988</strain>
    </source>
</reference>
<keyword evidence="3" id="KW-1185">Reference proteome</keyword>
<dbReference type="Proteomes" id="UP000630936">
    <property type="component" value="Unassembled WGS sequence"/>
</dbReference>
<sequence>MPTYEALHRFTAAHRRLSPEQRRISRWVVEAEEGRILASWAPSPFDDPVDDGDGESGDEWVTFTSIRPGTIGRYDWTVHRWVTMPC</sequence>
<evidence type="ECO:0000256" key="1">
    <source>
        <dbReference type="SAM" id="MobiDB-lite"/>
    </source>
</evidence>
<proteinExistence type="predicted"/>
<feature type="region of interest" description="Disordered" evidence="1">
    <location>
        <begin position="40"/>
        <end position="61"/>
    </location>
</feature>
<dbReference type="EMBL" id="BMWG01000029">
    <property type="protein sequence ID" value="GGZ59910.1"/>
    <property type="molecule type" value="Genomic_DNA"/>
</dbReference>